<evidence type="ECO:0000259" key="1">
    <source>
        <dbReference type="SMART" id="SM00418"/>
    </source>
</evidence>
<evidence type="ECO:0000313" key="2">
    <source>
        <dbReference type="EMBL" id="MFC7203750.1"/>
    </source>
</evidence>
<dbReference type="InterPro" id="IPR001845">
    <property type="entry name" value="HTH_ArsR_DNA-bd_dom"/>
</dbReference>
<dbReference type="Gene3D" id="1.10.10.10">
    <property type="entry name" value="Winged helix-like DNA-binding domain superfamily/Winged helix DNA-binding domain"/>
    <property type="match status" value="1"/>
</dbReference>
<name>A0ABD5ZEX1_9EURY</name>
<reference evidence="2 3" key="1">
    <citation type="journal article" date="2019" name="Int. J. Syst. Evol. Microbiol.">
        <title>The Global Catalogue of Microorganisms (GCM) 10K type strain sequencing project: providing services to taxonomists for standard genome sequencing and annotation.</title>
        <authorList>
            <consortium name="The Broad Institute Genomics Platform"/>
            <consortium name="The Broad Institute Genome Sequencing Center for Infectious Disease"/>
            <person name="Wu L."/>
            <person name="Ma J."/>
        </authorList>
    </citation>
    <scope>NUCLEOTIDE SEQUENCE [LARGE SCALE GENOMIC DNA]</scope>
    <source>
        <strain evidence="2 3">DSM 29988</strain>
    </source>
</reference>
<keyword evidence="3" id="KW-1185">Reference proteome</keyword>
<dbReference type="Proteomes" id="UP001596481">
    <property type="component" value="Unassembled WGS sequence"/>
</dbReference>
<dbReference type="RefSeq" id="WP_390223085.1">
    <property type="nucleotide sequence ID" value="NZ_JBHTAA010000005.1"/>
</dbReference>
<sequence length="128" mass="13618">MSGLLPSEGNVNVGGDGTPRVLWLDDDETEQLISSLATETAREILSCLHESPSTATEIGEAVETSVQNVRHHLGNLIEADLVVVAGTRYSEKGREMKVYAPASAPFVVCVGGDGDREGFAEAIESFLE</sequence>
<comment type="caution">
    <text evidence="2">The sequence shown here is derived from an EMBL/GenBank/DDBJ whole genome shotgun (WGS) entry which is preliminary data.</text>
</comment>
<dbReference type="AlphaFoldDB" id="A0ABD5ZEX1"/>
<protein>
    <submittedName>
        <fullName evidence="2">ArsR/SmtB family transcription factor</fullName>
    </submittedName>
</protein>
<dbReference type="EMBL" id="JBHTAA010000005">
    <property type="protein sequence ID" value="MFC7203750.1"/>
    <property type="molecule type" value="Genomic_DNA"/>
</dbReference>
<organism evidence="2 3">
    <name type="scientific">Haloferax namakaokahaiae</name>
    <dbReference type="NCBI Taxonomy" id="1748331"/>
    <lineage>
        <taxon>Archaea</taxon>
        <taxon>Methanobacteriati</taxon>
        <taxon>Methanobacteriota</taxon>
        <taxon>Stenosarchaea group</taxon>
        <taxon>Halobacteria</taxon>
        <taxon>Halobacteriales</taxon>
        <taxon>Haloferacaceae</taxon>
        <taxon>Haloferax</taxon>
    </lineage>
</organism>
<dbReference type="InterPro" id="IPR036390">
    <property type="entry name" value="WH_DNA-bd_sf"/>
</dbReference>
<dbReference type="InterPro" id="IPR036388">
    <property type="entry name" value="WH-like_DNA-bd_sf"/>
</dbReference>
<feature type="domain" description="HTH arsR-type" evidence="1">
    <location>
        <begin position="31"/>
        <end position="128"/>
    </location>
</feature>
<proteinExistence type="predicted"/>
<evidence type="ECO:0000313" key="3">
    <source>
        <dbReference type="Proteomes" id="UP001596481"/>
    </source>
</evidence>
<dbReference type="CDD" id="cd00090">
    <property type="entry name" value="HTH_ARSR"/>
    <property type="match status" value="1"/>
</dbReference>
<dbReference type="SMART" id="SM00418">
    <property type="entry name" value="HTH_ARSR"/>
    <property type="match status" value="1"/>
</dbReference>
<dbReference type="InterPro" id="IPR011991">
    <property type="entry name" value="ArsR-like_HTH"/>
</dbReference>
<dbReference type="Pfam" id="PF12840">
    <property type="entry name" value="HTH_20"/>
    <property type="match status" value="1"/>
</dbReference>
<dbReference type="SUPFAM" id="SSF46785">
    <property type="entry name" value="Winged helix' DNA-binding domain"/>
    <property type="match status" value="1"/>
</dbReference>
<gene>
    <name evidence="2" type="ORF">ACFQJC_09500</name>
</gene>
<accession>A0ABD5ZEX1</accession>